<evidence type="ECO:0000256" key="8">
    <source>
        <dbReference type="SAM" id="Phobius"/>
    </source>
</evidence>
<evidence type="ECO:0000256" key="2">
    <source>
        <dbReference type="ARBA" id="ARBA00022448"/>
    </source>
</evidence>
<dbReference type="RefSeq" id="WP_232524131.1">
    <property type="nucleotide sequence ID" value="NZ_JBHTCT010000026.1"/>
</dbReference>
<comment type="subcellular location">
    <subcellularLocation>
        <location evidence="1">Cell membrane</location>
        <topology evidence="1">Multi-pass membrane protein</topology>
    </subcellularLocation>
</comment>
<evidence type="ECO:0000256" key="4">
    <source>
        <dbReference type="ARBA" id="ARBA00022519"/>
    </source>
</evidence>
<evidence type="ECO:0000256" key="7">
    <source>
        <dbReference type="ARBA" id="ARBA00023136"/>
    </source>
</evidence>
<accession>A0ABW2ND86</accession>
<feature type="transmembrane region" description="Helical" evidence="8">
    <location>
        <begin position="135"/>
        <end position="152"/>
    </location>
</feature>
<evidence type="ECO:0000313" key="10">
    <source>
        <dbReference type="Proteomes" id="UP001596483"/>
    </source>
</evidence>
<gene>
    <name evidence="9" type="ORF">ACFQQH_08985</name>
</gene>
<evidence type="ECO:0000256" key="6">
    <source>
        <dbReference type="ARBA" id="ARBA00022989"/>
    </source>
</evidence>
<comment type="caution">
    <text evidence="9">The sequence shown here is derived from an EMBL/GenBank/DDBJ whole genome shotgun (WGS) entry which is preliminary data.</text>
</comment>
<dbReference type="Proteomes" id="UP001596483">
    <property type="component" value="Unassembled WGS sequence"/>
</dbReference>
<keyword evidence="3" id="KW-1003">Cell membrane</keyword>
<protein>
    <submittedName>
        <fullName evidence="9">ABC transporter permease</fullName>
    </submittedName>
</protein>
<feature type="transmembrane region" description="Helical" evidence="8">
    <location>
        <begin position="276"/>
        <end position="294"/>
    </location>
</feature>
<keyword evidence="7 8" id="KW-0472">Membrane</keyword>
<dbReference type="Pfam" id="PF02653">
    <property type="entry name" value="BPD_transp_2"/>
    <property type="match status" value="1"/>
</dbReference>
<sequence>MEATERKIKSMDATRRKFDWKEFIINNNTFIILLLLIIVSAFLSDTFLTTMNLRNILLQQAGPILVAIGLLFVILAGGIDLSVGSIMAVGATVSAILITDMGMHFSMSIGVAVIIGLAFGLFSGILVAYAGIQGFVATLATMTIARGVAFVLTEGRPVKVEAGTISTLVSKDFMYPIIWITILLIIVFTIIHRYTGYGRKVIAIGSNETALKLAGVRTKQYVMSTYALSGALAALAGVFVAARSSTGSATVGMGQELDAIAAVVIGGASLMGGRGFVLNTVAGALILGLIGNIMNLMAVPSYPQDIIKGVIIIAAVLLQILTSKRDRTI</sequence>
<dbReference type="CDD" id="cd06579">
    <property type="entry name" value="TM_PBP1_transp_AraH_like"/>
    <property type="match status" value="1"/>
</dbReference>
<organism evidence="9 10">
    <name type="scientific">Bhargavaea changchunensis</name>
    <dbReference type="NCBI Taxonomy" id="2134037"/>
    <lineage>
        <taxon>Bacteria</taxon>
        <taxon>Bacillati</taxon>
        <taxon>Bacillota</taxon>
        <taxon>Bacilli</taxon>
        <taxon>Bacillales</taxon>
        <taxon>Caryophanaceae</taxon>
        <taxon>Bhargavaea</taxon>
    </lineage>
</organism>
<evidence type="ECO:0000256" key="3">
    <source>
        <dbReference type="ARBA" id="ARBA00022475"/>
    </source>
</evidence>
<keyword evidence="5 8" id="KW-0812">Transmembrane</keyword>
<dbReference type="InterPro" id="IPR001851">
    <property type="entry name" value="ABC_transp_permease"/>
</dbReference>
<keyword evidence="2" id="KW-0813">Transport</keyword>
<evidence type="ECO:0000313" key="9">
    <source>
        <dbReference type="EMBL" id="MFC7365249.1"/>
    </source>
</evidence>
<feature type="transmembrane region" description="Helical" evidence="8">
    <location>
        <begin position="173"/>
        <end position="191"/>
    </location>
</feature>
<reference evidence="10" key="1">
    <citation type="journal article" date="2019" name="Int. J. Syst. Evol. Microbiol.">
        <title>The Global Catalogue of Microorganisms (GCM) 10K type strain sequencing project: providing services to taxonomists for standard genome sequencing and annotation.</title>
        <authorList>
            <consortium name="The Broad Institute Genomics Platform"/>
            <consortium name="The Broad Institute Genome Sequencing Center for Infectious Disease"/>
            <person name="Wu L."/>
            <person name="Ma J."/>
        </authorList>
    </citation>
    <scope>NUCLEOTIDE SEQUENCE [LARGE SCALE GENOMIC DNA]</scope>
    <source>
        <strain evidence="10">JCM 4738</strain>
    </source>
</reference>
<evidence type="ECO:0000256" key="1">
    <source>
        <dbReference type="ARBA" id="ARBA00004651"/>
    </source>
</evidence>
<dbReference type="PANTHER" id="PTHR32196:SF21">
    <property type="entry name" value="ABC TRANSPORTER PERMEASE PROTEIN YPHD-RELATED"/>
    <property type="match status" value="1"/>
</dbReference>
<proteinExistence type="predicted"/>
<name>A0ABW2ND86_9BACL</name>
<dbReference type="EMBL" id="JBHTCT010000026">
    <property type="protein sequence ID" value="MFC7365249.1"/>
    <property type="molecule type" value="Genomic_DNA"/>
</dbReference>
<feature type="transmembrane region" description="Helical" evidence="8">
    <location>
        <begin position="23"/>
        <end position="44"/>
    </location>
</feature>
<feature type="transmembrane region" description="Helical" evidence="8">
    <location>
        <begin position="64"/>
        <end position="97"/>
    </location>
</feature>
<keyword evidence="4" id="KW-0997">Cell inner membrane</keyword>
<feature type="transmembrane region" description="Helical" evidence="8">
    <location>
        <begin position="109"/>
        <end position="129"/>
    </location>
</feature>
<feature type="transmembrane region" description="Helical" evidence="8">
    <location>
        <begin position="221"/>
        <end position="242"/>
    </location>
</feature>
<keyword evidence="6 8" id="KW-1133">Transmembrane helix</keyword>
<keyword evidence="10" id="KW-1185">Reference proteome</keyword>
<evidence type="ECO:0000256" key="5">
    <source>
        <dbReference type="ARBA" id="ARBA00022692"/>
    </source>
</evidence>
<dbReference type="PANTHER" id="PTHR32196">
    <property type="entry name" value="ABC TRANSPORTER PERMEASE PROTEIN YPHD-RELATED-RELATED"/>
    <property type="match status" value="1"/>
</dbReference>
<feature type="transmembrane region" description="Helical" evidence="8">
    <location>
        <begin position="306"/>
        <end position="323"/>
    </location>
</feature>